<gene>
    <name evidence="5" type="ORF">E1B28_001721</name>
</gene>
<comment type="similarity">
    <text evidence="1 4">Belongs to the short-chain dehydrogenases/reductases (SDR) family.</text>
</comment>
<evidence type="ECO:0000256" key="2">
    <source>
        <dbReference type="ARBA" id="ARBA00022857"/>
    </source>
</evidence>
<dbReference type="PROSITE" id="PS00061">
    <property type="entry name" value="ADH_SHORT"/>
    <property type="match status" value="1"/>
</dbReference>
<evidence type="ECO:0000256" key="4">
    <source>
        <dbReference type="RuleBase" id="RU000363"/>
    </source>
</evidence>
<dbReference type="OrthoDB" id="2102561at2759"/>
<dbReference type="RefSeq" id="XP_043016397.1">
    <property type="nucleotide sequence ID" value="XM_043147683.1"/>
</dbReference>
<dbReference type="GO" id="GO:0000140">
    <property type="term" value="F:acylglycerone-phosphate reductase (NADP+) activity"/>
    <property type="evidence" value="ECO:0007669"/>
    <property type="project" value="TreeGrafter"/>
</dbReference>
<protein>
    <recommendedName>
        <fullName evidence="7">NAD(P)-binding protein</fullName>
    </recommendedName>
</protein>
<dbReference type="EMBL" id="CM032181">
    <property type="protein sequence ID" value="KAG7099927.1"/>
    <property type="molecule type" value="Genomic_DNA"/>
</dbReference>
<evidence type="ECO:0000313" key="5">
    <source>
        <dbReference type="EMBL" id="KAG7099927.1"/>
    </source>
</evidence>
<dbReference type="GO" id="GO:0005783">
    <property type="term" value="C:endoplasmic reticulum"/>
    <property type="evidence" value="ECO:0007669"/>
    <property type="project" value="TreeGrafter"/>
</dbReference>
<dbReference type="SUPFAM" id="SSF51735">
    <property type="entry name" value="NAD(P)-binding Rossmann-fold domains"/>
    <property type="match status" value="1"/>
</dbReference>
<keyword evidence="6" id="KW-1185">Reference proteome</keyword>
<dbReference type="GO" id="GO:0006654">
    <property type="term" value="P:phosphatidic acid biosynthetic process"/>
    <property type="evidence" value="ECO:0007669"/>
    <property type="project" value="TreeGrafter"/>
</dbReference>
<accession>A0A9P8AFP9</accession>
<dbReference type="PRINTS" id="PR00081">
    <property type="entry name" value="GDHRDH"/>
</dbReference>
<evidence type="ECO:0000256" key="3">
    <source>
        <dbReference type="ARBA" id="ARBA00023002"/>
    </source>
</evidence>
<name>A0A9P8AFP9_9AGAR</name>
<dbReference type="Pfam" id="PF00106">
    <property type="entry name" value="adh_short"/>
    <property type="match status" value="1"/>
</dbReference>
<reference evidence="5" key="1">
    <citation type="journal article" date="2021" name="Genome Biol. Evol.">
        <title>The assembled and annotated genome of the fairy-ring fungus Marasmius oreades.</title>
        <authorList>
            <person name="Hiltunen M."/>
            <person name="Ament-Velasquez S.L."/>
            <person name="Johannesson H."/>
        </authorList>
    </citation>
    <scope>NUCLEOTIDE SEQUENCE</scope>
    <source>
        <strain evidence="5">03SP1</strain>
    </source>
</reference>
<evidence type="ECO:0000313" key="6">
    <source>
        <dbReference type="Proteomes" id="UP001049176"/>
    </source>
</evidence>
<dbReference type="PRINTS" id="PR00080">
    <property type="entry name" value="SDRFAMILY"/>
</dbReference>
<dbReference type="Gene3D" id="3.40.50.720">
    <property type="entry name" value="NAD(P)-binding Rossmann-like Domain"/>
    <property type="match status" value="1"/>
</dbReference>
<evidence type="ECO:0000256" key="1">
    <source>
        <dbReference type="ARBA" id="ARBA00006484"/>
    </source>
</evidence>
<dbReference type="InterPro" id="IPR002347">
    <property type="entry name" value="SDR_fam"/>
</dbReference>
<sequence length="284" mass="31491">MTRHTILITGCTTGGLGYALAKENHKRGLRVFACSRTLESMEPLAKLGIETFVLDVANSQNIKDLKTTIAEKTGGSLDILVNSAGLAYPYSVFDLDMARVRQLYDVNFFGALEMVHVFLPLLLASNDACVAQISSLAALMPVPFNAVYNSSKAALLSFGDTLRVEMSPFKVKVITILTGNVQSNIMKPVTLPETSIYQPVKEIYQKKRIDEFQDKAIPADVFARAVTAEILKPNPKHHLWIGANWLTVWFISMFLPRSTFDFILSRMYGITELAKRLARGKKAA</sequence>
<dbReference type="PANTHER" id="PTHR44169:SF6">
    <property type="entry name" value="NADPH-DEPENDENT 1-ACYLDIHYDROXYACETONE PHOSPHATE REDUCTASE"/>
    <property type="match status" value="1"/>
</dbReference>
<dbReference type="GO" id="GO:0019433">
    <property type="term" value="P:triglyceride catabolic process"/>
    <property type="evidence" value="ECO:0007669"/>
    <property type="project" value="TreeGrafter"/>
</dbReference>
<dbReference type="InterPro" id="IPR036291">
    <property type="entry name" value="NAD(P)-bd_dom_sf"/>
</dbReference>
<dbReference type="GeneID" id="66070797"/>
<dbReference type="PANTHER" id="PTHR44169">
    <property type="entry name" value="NADPH-DEPENDENT 1-ACYLDIHYDROXYACETONE PHOSPHATE REDUCTASE"/>
    <property type="match status" value="1"/>
</dbReference>
<evidence type="ECO:0008006" key="7">
    <source>
        <dbReference type="Google" id="ProtNLM"/>
    </source>
</evidence>
<dbReference type="KEGG" id="more:E1B28_001721"/>
<dbReference type="AlphaFoldDB" id="A0A9P8AFP9"/>
<keyword evidence="3" id="KW-0560">Oxidoreductase</keyword>
<comment type="caution">
    <text evidence="5">The sequence shown here is derived from an EMBL/GenBank/DDBJ whole genome shotgun (WGS) entry which is preliminary data.</text>
</comment>
<dbReference type="GO" id="GO:0004806">
    <property type="term" value="F:triacylglycerol lipase activity"/>
    <property type="evidence" value="ECO:0007669"/>
    <property type="project" value="TreeGrafter"/>
</dbReference>
<dbReference type="Proteomes" id="UP001049176">
    <property type="component" value="Chromosome 1"/>
</dbReference>
<dbReference type="InterPro" id="IPR020904">
    <property type="entry name" value="Sc_DH/Rdtase_CS"/>
</dbReference>
<dbReference type="GO" id="GO:0005811">
    <property type="term" value="C:lipid droplet"/>
    <property type="evidence" value="ECO:0007669"/>
    <property type="project" value="TreeGrafter"/>
</dbReference>
<proteinExistence type="inferred from homology"/>
<keyword evidence="2" id="KW-0521">NADP</keyword>
<organism evidence="5 6">
    <name type="scientific">Marasmius oreades</name>
    <name type="common">fairy-ring Marasmius</name>
    <dbReference type="NCBI Taxonomy" id="181124"/>
    <lineage>
        <taxon>Eukaryota</taxon>
        <taxon>Fungi</taxon>
        <taxon>Dikarya</taxon>
        <taxon>Basidiomycota</taxon>
        <taxon>Agaricomycotina</taxon>
        <taxon>Agaricomycetes</taxon>
        <taxon>Agaricomycetidae</taxon>
        <taxon>Agaricales</taxon>
        <taxon>Marasmiineae</taxon>
        <taxon>Marasmiaceae</taxon>
        <taxon>Marasmius</taxon>
    </lineage>
</organism>